<evidence type="ECO:0000313" key="6">
    <source>
        <dbReference type="Proteomes" id="UP000664417"/>
    </source>
</evidence>
<evidence type="ECO:0000256" key="1">
    <source>
        <dbReference type="ARBA" id="ARBA00022737"/>
    </source>
</evidence>
<dbReference type="NCBIfam" id="TIGR03696">
    <property type="entry name" value="Rhs_assc_core"/>
    <property type="match status" value="1"/>
</dbReference>
<accession>A0A8J7U5P3</accession>
<dbReference type="Pfam" id="PF25023">
    <property type="entry name" value="TEN_YD-shell"/>
    <property type="match status" value="1"/>
</dbReference>
<dbReference type="Pfam" id="PF20148">
    <property type="entry name" value="DUF6531"/>
    <property type="match status" value="1"/>
</dbReference>
<feature type="domain" description="DUF6531" evidence="3">
    <location>
        <begin position="596"/>
        <end position="667"/>
    </location>
</feature>
<dbReference type="GO" id="GO:0005509">
    <property type="term" value="F:calcium ion binding"/>
    <property type="evidence" value="ECO:0007669"/>
    <property type="project" value="InterPro"/>
</dbReference>
<dbReference type="NCBIfam" id="TIGR01643">
    <property type="entry name" value="YD_repeat_2x"/>
    <property type="match status" value="6"/>
</dbReference>
<feature type="compositionally biased region" description="Polar residues" evidence="2">
    <location>
        <begin position="584"/>
        <end position="593"/>
    </location>
</feature>
<dbReference type="PANTHER" id="PTHR32305">
    <property type="match status" value="1"/>
</dbReference>
<dbReference type="Proteomes" id="UP000664417">
    <property type="component" value="Unassembled WGS sequence"/>
</dbReference>
<dbReference type="InterPro" id="IPR022385">
    <property type="entry name" value="Rhs_assc_core"/>
</dbReference>
<dbReference type="PROSITE" id="PS51257">
    <property type="entry name" value="PROKAR_LIPOPROTEIN"/>
    <property type="match status" value="1"/>
</dbReference>
<organism evidence="5 6">
    <name type="scientific">Acanthopleuribacter pedis</name>
    <dbReference type="NCBI Taxonomy" id="442870"/>
    <lineage>
        <taxon>Bacteria</taxon>
        <taxon>Pseudomonadati</taxon>
        <taxon>Acidobacteriota</taxon>
        <taxon>Holophagae</taxon>
        <taxon>Acanthopleuribacterales</taxon>
        <taxon>Acanthopleuribacteraceae</taxon>
        <taxon>Acanthopleuribacter</taxon>
    </lineage>
</organism>
<keyword evidence="6" id="KW-1185">Reference proteome</keyword>
<dbReference type="InterPro" id="IPR056823">
    <property type="entry name" value="TEN-like_YD-shell"/>
</dbReference>
<dbReference type="RefSeq" id="WP_207862744.1">
    <property type="nucleotide sequence ID" value="NZ_JAFREP010000042.1"/>
</dbReference>
<name>A0A8J7U5P3_9BACT</name>
<evidence type="ECO:0000259" key="3">
    <source>
        <dbReference type="Pfam" id="PF20148"/>
    </source>
</evidence>
<feature type="domain" description="Teneurin-like YD-shell" evidence="4">
    <location>
        <begin position="1789"/>
        <end position="2048"/>
    </location>
</feature>
<dbReference type="InterPro" id="IPR045351">
    <property type="entry name" value="DUF6531"/>
</dbReference>
<dbReference type="InterPro" id="IPR008969">
    <property type="entry name" value="CarboxyPept-like_regulatory"/>
</dbReference>
<dbReference type="EMBL" id="JAFREP010000042">
    <property type="protein sequence ID" value="MBO1322773.1"/>
    <property type="molecule type" value="Genomic_DNA"/>
</dbReference>
<dbReference type="Gene3D" id="2.180.10.10">
    <property type="entry name" value="RHS repeat-associated core"/>
    <property type="match status" value="5"/>
</dbReference>
<dbReference type="GO" id="GO:0016020">
    <property type="term" value="C:membrane"/>
    <property type="evidence" value="ECO:0007669"/>
    <property type="project" value="InterPro"/>
</dbReference>
<dbReference type="SUPFAM" id="SSF49313">
    <property type="entry name" value="Cadherin-like"/>
    <property type="match status" value="1"/>
</dbReference>
<reference evidence="5" key="1">
    <citation type="submission" date="2021-03" db="EMBL/GenBank/DDBJ databases">
        <authorList>
            <person name="Wang G."/>
        </authorList>
    </citation>
    <scope>NUCLEOTIDE SEQUENCE</scope>
    <source>
        <strain evidence="5">KCTC 12899</strain>
    </source>
</reference>
<feature type="region of interest" description="Disordered" evidence="2">
    <location>
        <begin position="1824"/>
        <end position="1849"/>
    </location>
</feature>
<keyword evidence="1" id="KW-0677">Repeat</keyword>
<dbReference type="Pfam" id="PF05593">
    <property type="entry name" value="RHS_repeat"/>
    <property type="match status" value="4"/>
</dbReference>
<dbReference type="InterPro" id="IPR015919">
    <property type="entry name" value="Cadherin-like_sf"/>
</dbReference>
<dbReference type="SUPFAM" id="SSF49464">
    <property type="entry name" value="Carboxypeptidase regulatory domain-like"/>
    <property type="match status" value="1"/>
</dbReference>
<evidence type="ECO:0000256" key="2">
    <source>
        <dbReference type="SAM" id="MobiDB-lite"/>
    </source>
</evidence>
<feature type="region of interest" description="Disordered" evidence="2">
    <location>
        <begin position="537"/>
        <end position="599"/>
    </location>
</feature>
<dbReference type="Gene3D" id="2.60.40.10">
    <property type="entry name" value="Immunoglobulins"/>
    <property type="match status" value="1"/>
</dbReference>
<dbReference type="InterPro" id="IPR031325">
    <property type="entry name" value="RHS_repeat"/>
</dbReference>
<dbReference type="InterPro" id="IPR013783">
    <property type="entry name" value="Ig-like_fold"/>
</dbReference>
<proteinExistence type="predicted"/>
<evidence type="ECO:0000313" key="5">
    <source>
        <dbReference type="EMBL" id="MBO1322773.1"/>
    </source>
</evidence>
<dbReference type="InterPro" id="IPR006530">
    <property type="entry name" value="YD"/>
</dbReference>
<feature type="compositionally biased region" description="Polar residues" evidence="2">
    <location>
        <begin position="564"/>
        <end position="577"/>
    </location>
</feature>
<evidence type="ECO:0000259" key="4">
    <source>
        <dbReference type="Pfam" id="PF25023"/>
    </source>
</evidence>
<gene>
    <name evidence="5" type="ORF">J3U88_30150</name>
</gene>
<dbReference type="InterPro" id="IPR050708">
    <property type="entry name" value="T6SS_VgrG/RHS"/>
</dbReference>
<dbReference type="PANTHER" id="PTHR32305:SF15">
    <property type="entry name" value="PROTEIN RHSA-RELATED"/>
    <property type="match status" value="1"/>
</dbReference>
<comment type="caution">
    <text evidence="5">The sequence shown here is derived from an EMBL/GenBank/DDBJ whole genome shotgun (WGS) entry which is preliminary data.</text>
</comment>
<protein>
    <submittedName>
        <fullName evidence="5">Uncharacterized protein</fullName>
    </submittedName>
</protein>
<sequence>MCCKLIHAGFIGLLLFFYGLIPSATACDREGCDQLSAGQLRAELARWGSDSRDCNGDESADIVDLVCLLNQTPNLTPPDVAMLEDRLLTVGETLAFTVDAEDFDGDSLSFFAPALPANAAFDSSSGLFSFAPDETQAGTYRFVLFVDDGLFRIRRDMAVTVRNETLCNDAGFLTVSPAHGDRGVAVTRETILRFPQPLAPAVSPDDLAISVQVGDSSRPFTRRLAKNRRTLTLFYAAPLPERARVQLDLTADAFVLENGCLLDADGDGLPGGTARISFDTLSLAVVEGTAVCGRVFASRPADAGVNEPLEGVTITVDGLENQLFARTDANGDFRLEPAPAGEFFVHIDGRTAVNPAEGGYYPFVGKTWTAIPLEETNIGEVYLPLIAADTLQPVSETSTTVVNFPAAVLAENPEWEGVRLLVPPGALFADDGSQGGQVGIAPVDPDRIPGALPDGLDFGLVVTVQTDGATNFDEPAAICLPNLPDSNSGQRLPPGAKTALWSFNHDRGRWEIVGSMTVSADGLLVCTDEGVGIRAPGWHGVNPASQGGGGAPDAPEAPPYEKGTGSSPPAQPNNRPSNPDCDKNPNQPNSGDNPTDPVYLFSGEYYEEIEDWRIPGRGLDFVWSRKYRSQRGPNTAQGNGWDFSYHVFLEQSGSALLMCDGNSRRDRYFPLPGRPNTWGRREFFRTLQYDPETDQYTLTFEDRGRWVFFGFAAGAASGKLAFSIDRNGNQLAFSYDGSGRLTRVTDTLDRIITLSYNPRGLIEAVTDFAGRALRFAYYDGVEPGGNAGDLKSVTTPAVVGTPNGNDFPAGKTTVYTYATGFADERLNHNLLTVTDGKGQTWLVNEYSSETNPRHFLFDRVVRQRWGDRDDIIDLSYVPLTASPENDGAVVKTIVNDRVGNVKEYFYDLGNRCVRHRDYTGRAVPNLPTTETENRPAGKLRPGDPAFFETRLEWTDDSLLKRRTFPNGNITEYVYESDLNPAAPVRSRANLRIIRRLPGSHTPPGDQAVIEEHFTYSDAFGCGTCFNFVTHHVDGRGNETVHQYDSAGNRTRTTHRLGTIVEDFDYNAFGQLTEHHHPDNGNGSRRRDVFRYHESGHQRGYLHEHVVDADGTALTTAYEYDTVGNVVREVDPRGFDTHYVVNQRDQVVRRLSRPIAPGSEVRYEIDYFYDANDNLVQVDVANRDETGSPAENARLTQTTTYDILNMPLVTTREVDATRNLVTEKRYDRNRNLVLTRNGEATNGNQPGNEVRYEYDERDLLFREVRAPQRTVQATTQTDYDGNGNPVVRRVGLEAPTPRVTVFAYDGFNRLVTATDAMGNVRRLFYDANGNPTRAVTEGELEDGVGDTNNLRLAEETLNYDAMDRLERRERAFFDAATQAPLSDGIQTQAWRYSDVSQLLHFTDDNQRVTAFQYDSANRPDFKTDAAGNTLDYRYDANSNVVTVVESEVSDLDNPAQSFTTHISYDPLDRPATITDSAGNLTRTFYDSRHNTVRSVDPLGNQRHYRYDGLNRLVREEWVLTEDGTGNSEEVGRIVLEQVWDDSSRLVQRIDGNGNITESRFDALDRETTTRFADLTETGRRYDVFGNVVNETDAVGNSVTYRYDRLNRVTAADVVVGDGAVADTTFERFRYDGLGRVIRAEDDDALVTFTYDSLSNRTSETLNGQTTQAEHDGEGNMVRCVYPGGRIIETDYDSLNRKATIRDSQGTLADYHYFGPNRVERRDLGNGTRLDVGYNGIDGIANVPGDFGAKQIVRTTHARISDSSLLDDRAYRWDGRNNKRGQVDLVNGINQSYQYDSIYRLQRSQRTQTGMDDAVVTYAYDAVGNRTSVSGGPDPGVYTRDATTPEPADAQQNQYTQTPLGTHQYDRNGNLIQTVGTDNLTRVYGYDYRNRLVRYSDATQTARYGYDPFGRRFSKTVDTGTTGITFFAYSGWQVVEEQDVTQETSATYVYGNYIDEILNMNRNGQRYWYHSDDLYHVRSISDHTGILTERYKYRDFGEVLILDNADQILAASMVGNPYDFTGRRSDSSTGLTYYRKRYYHPKTGQFTSRDPIGPWVDRANLGHARSYLHNNPLNGLDPTGEYKVQMGVVGAIGAAFQAVVGAVSGAIYNVGYSPYKEGIPYGPSVRETYGDAYWQLLGNYGGPKIVKLDTVSKWFEDSLGDTRWLRCMRRCLRDSFDSCNGEYTDGFYAQHGFCATSCL</sequence>